<dbReference type="EMBL" id="JABTCG010000001">
    <property type="protein sequence ID" value="MBD0849644.1"/>
    <property type="molecule type" value="Genomic_DNA"/>
</dbReference>
<proteinExistence type="predicted"/>
<evidence type="ECO:0000313" key="1">
    <source>
        <dbReference type="EMBL" id="MBD0849644.1"/>
    </source>
</evidence>
<dbReference type="SUPFAM" id="SSF55785">
    <property type="entry name" value="PYP-like sensor domain (PAS domain)"/>
    <property type="match status" value="1"/>
</dbReference>
<dbReference type="RefSeq" id="WP_188312760.1">
    <property type="nucleotide sequence ID" value="NZ_JABTCG010000001.1"/>
</dbReference>
<dbReference type="Gene3D" id="3.30.450.20">
    <property type="entry name" value="PAS domain"/>
    <property type="match status" value="1"/>
</dbReference>
<gene>
    <name evidence="1" type="ORF">HPE63_03100</name>
</gene>
<protein>
    <recommendedName>
        <fullName evidence="3">PAS domain-containing protein</fullName>
    </recommendedName>
</protein>
<reference evidence="1 2" key="1">
    <citation type="submission" date="2020-05" db="EMBL/GenBank/DDBJ databases">
        <title>The draft genome sequence of Maribacter arenosus CAU 1321.</title>
        <authorList>
            <person name="Mu L."/>
        </authorList>
    </citation>
    <scope>NUCLEOTIDE SEQUENCE [LARGE SCALE GENOMIC DNA]</scope>
    <source>
        <strain evidence="1 2">CAU 1321</strain>
    </source>
</reference>
<accession>A0ABR7VC51</accession>
<evidence type="ECO:0008006" key="3">
    <source>
        <dbReference type="Google" id="ProtNLM"/>
    </source>
</evidence>
<dbReference type="Proteomes" id="UP000598350">
    <property type="component" value="Unassembled WGS sequence"/>
</dbReference>
<name>A0ABR7VC51_9FLAO</name>
<sequence>MLKRYNNSFLDKLGDFNFEVLESSKNAIYALSNDLKFIYFNPAWFEFANKNGFDKSSAQQIVLGTSVLKSFGGIRLKLYFRNKYKKTIRTGKVWHHQYECSSNKKYRFFHQTAYPLQNKEGILIIHTEMFKLPMSNMNRETFHAIEHRYFNAEGRILQCSNCRHTQRADEPEIWDWVPSWVKKLPANYTLTICPTCEHLYKED</sequence>
<organism evidence="1 2">
    <name type="scientific">Maribacter arenosus</name>
    <dbReference type="NCBI Taxonomy" id="1854708"/>
    <lineage>
        <taxon>Bacteria</taxon>
        <taxon>Pseudomonadati</taxon>
        <taxon>Bacteroidota</taxon>
        <taxon>Flavobacteriia</taxon>
        <taxon>Flavobacteriales</taxon>
        <taxon>Flavobacteriaceae</taxon>
        <taxon>Maribacter</taxon>
    </lineage>
</organism>
<dbReference type="InterPro" id="IPR035965">
    <property type="entry name" value="PAS-like_dom_sf"/>
</dbReference>
<keyword evidence="2" id="KW-1185">Reference proteome</keyword>
<evidence type="ECO:0000313" key="2">
    <source>
        <dbReference type="Proteomes" id="UP000598350"/>
    </source>
</evidence>
<comment type="caution">
    <text evidence="1">The sequence shown here is derived from an EMBL/GenBank/DDBJ whole genome shotgun (WGS) entry which is preliminary data.</text>
</comment>